<organism evidence="2 3">
    <name type="scientific">Clostridium gasigenes</name>
    <dbReference type="NCBI Taxonomy" id="94869"/>
    <lineage>
        <taxon>Bacteria</taxon>
        <taxon>Bacillati</taxon>
        <taxon>Bacillota</taxon>
        <taxon>Clostridia</taxon>
        <taxon>Eubacteriales</taxon>
        <taxon>Clostridiaceae</taxon>
        <taxon>Clostridium</taxon>
    </lineage>
</organism>
<accession>A0A1H0NJ19</accession>
<dbReference type="RefSeq" id="WP_175490761.1">
    <property type="nucleotide sequence ID" value="NZ_FNJM01000001.1"/>
</dbReference>
<dbReference type="Proteomes" id="UP000198597">
    <property type="component" value="Unassembled WGS sequence"/>
</dbReference>
<evidence type="ECO:0000313" key="1">
    <source>
        <dbReference type="EMBL" id="MBB6716700.1"/>
    </source>
</evidence>
<reference evidence="1 4" key="2">
    <citation type="submission" date="2020-08" db="EMBL/GenBank/DDBJ databases">
        <title>Clostridia isolated from Swiss meat.</title>
        <authorList>
            <person name="Wambui J."/>
            <person name="Stevens M.J.A."/>
            <person name="Stephan R."/>
        </authorList>
    </citation>
    <scope>NUCLEOTIDE SEQUENCE [LARGE SCALE GENOMIC DNA]</scope>
    <source>
        <strain evidence="1 4">CM001</strain>
    </source>
</reference>
<proteinExistence type="predicted"/>
<keyword evidence="3" id="KW-1185">Reference proteome</keyword>
<name>A0A1H0NJ19_9CLOT</name>
<dbReference type="Proteomes" id="UP000585258">
    <property type="component" value="Unassembled WGS sequence"/>
</dbReference>
<dbReference type="AlphaFoldDB" id="A0A1H0NJ19"/>
<sequence length="48" mass="5855">MSNFEQYDLYADTKYREDRLNSDFKIYCKNEGINLEYFKYLLTLVTGK</sequence>
<dbReference type="EMBL" id="JACKWY010000019">
    <property type="protein sequence ID" value="MBB6716700.1"/>
    <property type="molecule type" value="Genomic_DNA"/>
</dbReference>
<evidence type="ECO:0000313" key="3">
    <source>
        <dbReference type="Proteomes" id="UP000198597"/>
    </source>
</evidence>
<reference evidence="2 3" key="1">
    <citation type="submission" date="2016-10" db="EMBL/GenBank/DDBJ databases">
        <authorList>
            <person name="de Groot N.N."/>
        </authorList>
    </citation>
    <scope>NUCLEOTIDE SEQUENCE [LARGE SCALE GENOMIC DNA]</scope>
    <source>
        <strain evidence="2 3">DSM 12272</strain>
    </source>
</reference>
<dbReference type="EMBL" id="FNJM01000001">
    <property type="protein sequence ID" value="SDO92694.1"/>
    <property type="molecule type" value="Genomic_DNA"/>
</dbReference>
<evidence type="ECO:0000313" key="2">
    <source>
        <dbReference type="EMBL" id="SDO92694.1"/>
    </source>
</evidence>
<protein>
    <submittedName>
        <fullName evidence="2">Uncharacterized protein</fullName>
    </submittedName>
</protein>
<evidence type="ECO:0000313" key="4">
    <source>
        <dbReference type="Proteomes" id="UP000585258"/>
    </source>
</evidence>
<gene>
    <name evidence="1" type="ORF">H7E68_18605</name>
    <name evidence="2" type="ORF">SAMN04488529_101847</name>
</gene>